<evidence type="ECO:0000313" key="4">
    <source>
        <dbReference type="EMBL" id="HFZ09139.1"/>
    </source>
</evidence>
<dbReference type="AlphaFoldDB" id="A0A7V3JA91"/>
<reference evidence="4" key="1">
    <citation type="journal article" date="2020" name="mSystems">
        <title>Genome- and Community-Level Interaction Insights into Carbon Utilization and Element Cycling Functions of Hydrothermarchaeota in Hydrothermal Sediment.</title>
        <authorList>
            <person name="Zhou Z."/>
            <person name="Liu Y."/>
            <person name="Xu W."/>
            <person name="Pan J."/>
            <person name="Luo Z.H."/>
            <person name="Li M."/>
        </authorList>
    </citation>
    <scope>NUCLEOTIDE SEQUENCE [LARGE SCALE GENOMIC DNA]</scope>
    <source>
        <strain evidence="4">SpSt-757</strain>
    </source>
</reference>
<keyword evidence="2" id="KW-0249">Electron transport</keyword>
<evidence type="ECO:0000259" key="3">
    <source>
        <dbReference type="PROSITE" id="PS50902"/>
    </source>
</evidence>
<dbReference type="PANTHER" id="PTHR32145">
    <property type="entry name" value="DIFLAVIN FLAVOPROTEIN A 2-RELATED"/>
    <property type="match status" value="1"/>
</dbReference>
<dbReference type="InterPro" id="IPR051285">
    <property type="entry name" value="NADH_oxidoreductase_modular"/>
</dbReference>
<dbReference type="Pfam" id="PF00258">
    <property type="entry name" value="Flavodoxin_1"/>
    <property type="match status" value="1"/>
</dbReference>
<feature type="domain" description="Flavodoxin-like" evidence="3">
    <location>
        <begin position="4"/>
        <end position="148"/>
    </location>
</feature>
<dbReference type="GO" id="GO:0009055">
    <property type="term" value="F:electron transfer activity"/>
    <property type="evidence" value="ECO:0007669"/>
    <property type="project" value="InterPro"/>
</dbReference>
<dbReference type="PROSITE" id="PS50902">
    <property type="entry name" value="FLAVODOXIN_LIKE"/>
    <property type="match status" value="1"/>
</dbReference>
<name>A0A7V3JA91_UNCC3</name>
<gene>
    <name evidence="4" type="ORF">ENV41_03290</name>
</gene>
<proteinExistence type="predicted"/>
<comment type="caution">
    <text evidence="4">The sequence shown here is derived from an EMBL/GenBank/DDBJ whole genome shotgun (WGS) entry which is preliminary data.</text>
</comment>
<keyword evidence="1" id="KW-0813">Transport</keyword>
<sequence length="155" mass="17007">MVKVIVVFESNYGNTKRVAETIVEGMKDVGEIEASVRELKEVDRNEILEYDAVLLGSPNHMGGPTRGIKGFIDKLGELRLEGKMFAVFDTYMGKDFGKAVKKMEKRINEKVPGLKQIAAGLSVKVHGMKGPIVEGELPKCKEFGKNVAALLKKGV</sequence>
<dbReference type="InterPro" id="IPR029039">
    <property type="entry name" value="Flavoprotein-like_sf"/>
</dbReference>
<dbReference type="InterPro" id="IPR001226">
    <property type="entry name" value="Flavodoxin_CS"/>
</dbReference>
<dbReference type="GO" id="GO:0010181">
    <property type="term" value="F:FMN binding"/>
    <property type="evidence" value="ECO:0007669"/>
    <property type="project" value="InterPro"/>
</dbReference>
<evidence type="ECO:0000256" key="1">
    <source>
        <dbReference type="ARBA" id="ARBA00022448"/>
    </source>
</evidence>
<dbReference type="SUPFAM" id="SSF52218">
    <property type="entry name" value="Flavoproteins"/>
    <property type="match status" value="1"/>
</dbReference>
<dbReference type="EMBL" id="DTGG01000105">
    <property type="protein sequence ID" value="HFZ09139.1"/>
    <property type="molecule type" value="Genomic_DNA"/>
</dbReference>
<evidence type="ECO:0000256" key="2">
    <source>
        <dbReference type="ARBA" id="ARBA00022982"/>
    </source>
</evidence>
<dbReference type="Gene3D" id="3.40.50.360">
    <property type="match status" value="1"/>
</dbReference>
<accession>A0A7V3JA91</accession>
<dbReference type="PANTHER" id="PTHR32145:SF11">
    <property type="entry name" value="DIFLAVIN FLAVOPROTEIN A 2-RELATED"/>
    <property type="match status" value="1"/>
</dbReference>
<organism evidence="4">
    <name type="scientific">candidate division CPR3 bacterium</name>
    <dbReference type="NCBI Taxonomy" id="2268181"/>
    <lineage>
        <taxon>Bacteria</taxon>
        <taxon>Bacteria division CPR3</taxon>
    </lineage>
</organism>
<dbReference type="InterPro" id="IPR008254">
    <property type="entry name" value="Flavodoxin/NO_synth"/>
</dbReference>
<dbReference type="PROSITE" id="PS00201">
    <property type="entry name" value="FLAVODOXIN"/>
    <property type="match status" value="1"/>
</dbReference>
<protein>
    <submittedName>
        <fullName evidence="4">Flavodoxin family protein</fullName>
    </submittedName>
</protein>